<evidence type="ECO:0000256" key="2">
    <source>
        <dbReference type="SAM" id="Phobius"/>
    </source>
</evidence>
<dbReference type="HOGENOM" id="CLU_1150469_0_0_9"/>
<keyword evidence="2" id="KW-0472">Membrane</keyword>
<sequence length="198" mass="21945">MDIGNQIKRRRKALGLTQEQLAAQLNVSRSAVSNWEAGRNYPDLLTVIALSDALDLSLDNLLKGDNNMIQKVKRDAKTKHIKTAVIAGLCLLVLLLCGLFVQGENQPHDIAGQDVKAVTITDGTLHIALPVYRSISSWMVNNSFTSTNTIQLSMDSRPDLSFKHRQKMDLTLQPSLSNGKYLQILNHDGKVTKTIKLQ</sequence>
<dbReference type="AlphaFoldDB" id="U4TNZ8"/>
<dbReference type="STRING" id="1231336.L248_2010"/>
<protein>
    <submittedName>
        <fullName evidence="4">YqaE</fullName>
    </submittedName>
</protein>
<dbReference type="SMART" id="SM00530">
    <property type="entry name" value="HTH_XRE"/>
    <property type="match status" value="1"/>
</dbReference>
<keyword evidence="2" id="KW-1133">Transmembrane helix</keyword>
<dbReference type="Pfam" id="PF01381">
    <property type="entry name" value="HTH_3"/>
    <property type="match status" value="1"/>
</dbReference>
<dbReference type="PANTHER" id="PTHR46558:SF15">
    <property type="entry name" value="HELIX-TURN-HELIX DOMAIN PROTEIN"/>
    <property type="match status" value="1"/>
</dbReference>
<dbReference type="SUPFAM" id="SSF47413">
    <property type="entry name" value="lambda repressor-like DNA-binding domains"/>
    <property type="match status" value="1"/>
</dbReference>
<dbReference type="EMBL" id="KI271584">
    <property type="protein sequence ID" value="ERL65934.1"/>
    <property type="molecule type" value="Genomic_DNA"/>
</dbReference>
<dbReference type="InterPro" id="IPR010982">
    <property type="entry name" value="Lambda_DNA-bd_dom_sf"/>
</dbReference>
<accession>U4TNZ8</accession>
<dbReference type="PROSITE" id="PS50943">
    <property type="entry name" value="HTH_CROC1"/>
    <property type="match status" value="1"/>
</dbReference>
<name>U4TNZ8_9LACO</name>
<proteinExistence type="predicted"/>
<dbReference type="PANTHER" id="PTHR46558">
    <property type="entry name" value="TRACRIPTIONAL REGULATORY PROTEIN-RELATED-RELATED"/>
    <property type="match status" value="1"/>
</dbReference>
<organism evidence="4 5">
    <name type="scientific">Schleiferilactobacillus shenzhenensis LY-73</name>
    <dbReference type="NCBI Taxonomy" id="1231336"/>
    <lineage>
        <taxon>Bacteria</taxon>
        <taxon>Bacillati</taxon>
        <taxon>Bacillota</taxon>
        <taxon>Bacilli</taxon>
        <taxon>Lactobacillales</taxon>
        <taxon>Lactobacillaceae</taxon>
        <taxon>Schleiferilactobacillus</taxon>
    </lineage>
</organism>
<dbReference type="InterPro" id="IPR001387">
    <property type="entry name" value="Cro/C1-type_HTH"/>
</dbReference>
<reference evidence="5" key="1">
    <citation type="journal article" date="2013" name="Genome Announc.">
        <title>Whole-Genome Sequencing of Lactobacillus shenzhenensis Strain LY-73T.</title>
        <authorList>
            <person name="Lin Z."/>
            <person name="Liu Z."/>
            <person name="Yang R."/>
            <person name="Zou Y."/>
            <person name="Wan D."/>
            <person name="Chen J."/>
            <person name="Guo M."/>
            <person name="Zhao J."/>
            <person name="Fang C."/>
            <person name="Yang R."/>
            <person name="Liu F."/>
        </authorList>
    </citation>
    <scope>NUCLEOTIDE SEQUENCE [LARGE SCALE GENOMIC DNA]</scope>
    <source>
        <strain evidence="5">LY-73</strain>
    </source>
</reference>
<keyword evidence="1" id="KW-0238">DNA-binding</keyword>
<dbReference type="GO" id="GO:0003677">
    <property type="term" value="F:DNA binding"/>
    <property type="evidence" value="ECO:0007669"/>
    <property type="project" value="UniProtKB-KW"/>
</dbReference>
<evidence type="ECO:0000313" key="4">
    <source>
        <dbReference type="EMBL" id="ERL65934.1"/>
    </source>
</evidence>
<feature type="transmembrane region" description="Helical" evidence="2">
    <location>
        <begin position="81"/>
        <end position="101"/>
    </location>
</feature>
<evidence type="ECO:0000313" key="5">
    <source>
        <dbReference type="Proteomes" id="UP000030647"/>
    </source>
</evidence>
<evidence type="ECO:0000259" key="3">
    <source>
        <dbReference type="PROSITE" id="PS50943"/>
    </source>
</evidence>
<dbReference type="RefSeq" id="WP_022528877.1">
    <property type="nucleotide sequence ID" value="NZ_KI271584.1"/>
</dbReference>
<dbReference type="eggNOG" id="COG1476">
    <property type="taxonomic scope" value="Bacteria"/>
</dbReference>
<feature type="domain" description="HTH cro/C1-type" evidence="3">
    <location>
        <begin position="7"/>
        <end position="61"/>
    </location>
</feature>
<keyword evidence="5" id="KW-1185">Reference proteome</keyword>
<dbReference type="OrthoDB" id="9805856at2"/>
<dbReference type="Proteomes" id="UP000030647">
    <property type="component" value="Unassembled WGS sequence"/>
</dbReference>
<dbReference type="Gene3D" id="1.10.260.40">
    <property type="entry name" value="lambda repressor-like DNA-binding domains"/>
    <property type="match status" value="1"/>
</dbReference>
<gene>
    <name evidence="4" type="primary">yqaE</name>
    <name evidence="4" type="ORF">L248_2010</name>
</gene>
<dbReference type="CDD" id="cd00093">
    <property type="entry name" value="HTH_XRE"/>
    <property type="match status" value="1"/>
</dbReference>
<keyword evidence="2" id="KW-0812">Transmembrane</keyword>
<evidence type="ECO:0000256" key="1">
    <source>
        <dbReference type="ARBA" id="ARBA00023125"/>
    </source>
</evidence>